<dbReference type="GO" id="GO:0016787">
    <property type="term" value="F:hydrolase activity"/>
    <property type="evidence" value="ECO:0007669"/>
    <property type="project" value="UniProtKB-KW"/>
</dbReference>
<dbReference type="HOGENOM" id="CLU_092313_1_0_0"/>
<proteinExistence type="predicted"/>
<dbReference type="Gene3D" id="3.60.21.10">
    <property type="match status" value="1"/>
</dbReference>
<name>L0DHU5_SINAD</name>
<organism evidence="1 2">
    <name type="scientific">Singulisphaera acidiphila (strain ATCC BAA-1392 / DSM 18658 / VKM B-2454 / MOB10)</name>
    <dbReference type="NCBI Taxonomy" id="886293"/>
    <lineage>
        <taxon>Bacteria</taxon>
        <taxon>Pseudomonadati</taxon>
        <taxon>Planctomycetota</taxon>
        <taxon>Planctomycetia</taxon>
        <taxon>Isosphaerales</taxon>
        <taxon>Isosphaeraceae</taxon>
        <taxon>Singulisphaera</taxon>
    </lineage>
</organism>
<evidence type="ECO:0000313" key="2">
    <source>
        <dbReference type="Proteomes" id="UP000010798"/>
    </source>
</evidence>
<evidence type="ECO:0000313" key="1">
    <source>
        <dbReference type="EMBL" id="AGA28837.1"/>
    </source>
</evidence>
<dbReference type="InterPro" id="IPR029052">
    <property type="entry name" value="Metallo-depent_PP-like"/>
</dbReference>
<dbReference type="Proteomes" id="UP000010798">
    <property type="component" value="Chromosome"/>
</dbReference>
<accession>L0DHU5</accession>
<dbReference type="AlphaFoldDB" id="L0DHU5"/>
<reference evidence="1 2" key="1">
    <citation type="submission" date="2012-02" db="EMBL/GenBank/DDBJ databases">
        <title>Complete sequence of chromosome of Singulisphaera acidiphila DSM 18658.</title>
        <authorList>
            <consortium name="US DOE Joint Genome Institute (JGI-PGF)"/>
            <person name="Lucas S."/>
            <person name="Copeland A."/>
            <person name="Lapidus A."/>
            <person name="Glavina del Rio T."/>
            <person name="Dalin E."/>
            <person name="Tice H."/>
            <person name="Bruce D."/>
            <person name="Goodwin L."/>
            <person name="Pitluck S."/>
            <person name="Peters L."/>
            <person name="Ovchinnikova G."/>
            <person name="Chertkov O."/>
            <person name="Kyrpides N."/>
            <person name="Mavromatis K."/>
            <person name="Ivanova N."/>
            <person name="Brettin T."/>
            <person name="Detter J.C."/>
            <person name="Han C."/>
            <person name="Larimer F."/>
            <person name="Land M."/>
            <person name="Hauser L."/>
            <person name="Markowitz V."/>
            <person name="Cheng J.-F."/>
            <person name="Hugenholtz P."/>
            <person name="Woyke T."/>
            <person name="Wu D."/>
            <person name="Tindall B."/>
            <person name="Pomrenke H."/>
            <person name="Brambilla E."/>
            <person name="Klenk H.-P."/>
            <person name="Eisen J.A."/>
        </authorList>
    </citation>
    <scope>NUCLEOTIDE SEQUENCE [LARGE SCALE GENOMIC DNA]</scope>
    <source>
        <strain evidence="2">ATCC BAA-1392 / DSM 18658 / VKM B-2454 / MOB10</strain>
    </source>
</reference>
<sequence>MSTYFCSDPHAFHGNIMKYCRRTTFMTPVDLAAFLEIESSGGDLRSLRISEESIDRMNRGLVANINARVGSDDVLWCLGDWVFGYGGDYFRNARWFRDQLHCRTINFIWGNHDDRRIGDLFAATFDQVEINLRNVRLTLNHYPMLTWSGQHHGSVERPNIHLYGHVHAGYQRDQESCPIKFSQAWAALDVGFDGHDFQVWSLDEILDCLRPKLQALEALKRESGQFDPFRGRSSRG</sequence>
<gene>
    <name evidence="1" type="ordered locus">Sinac_4660</name>
</gene>
<dbReference type="KEGG" id="saci:Sinac_4660"/>
<dbReference type="OrthoDB" id="5380073at2"/>
<dbReference type="STRING" id="886293.Sinac_4660"/>
<protein>
    <submittedName>
        <fullName evidence="1">Putative phosphoesterase or phosphohydrolase</fullName>
    </submittedName>
</protein>
<dbReference type="EMBL" id="CP003364">
    <property type="protein sequence ID" value="AGA28837.1"/>
    <property type="molecule type" value="Genomic_DNA"/>
</dbReference>
<keyword evidence="1" id="KW-0378">Hydrolase</keyword>
<dbReference type="RefSeq" id="WP_015247951.1">
    <property type="nucleotide sequence ID" value="NC_019892.1"/>
</dbReference>
<dbReference type="eggNOG" id="COG4186">
    <property type="taxonomic scope" value="Bacteria"/>
</dbReference>
<dbReference type="SUPFAM" id="SSF56300">
    <property type="entry name" value="Metallo-dependent phosphatases"/>
    <property type="match status" value="1"/>
</dbReference>
<keyword evidence="2" id="KW-1185">Reference proteome</keyword>